<sequence length="100" mass="12002">MTLMVLGWNTIESHCQQPMSVSSKMSFFRAQSYVNVAFTIGICRLTSSSLSLEAARRERERRNLDAYNQNLERYQQERLQDIHQFFQERQQIRQPQRCFH</sequence>
<evidence type="ECO:0000313" key="2">
    <source>
        <dbReference type="Proteomes" id="UP000095281"/>
    </source>
</evidence>
<keyword evidence="2" id="KW-1185">Reference proteome</keyword>
<accession>A0A1I8C2Y4</accession>
<name>A0A1I8C2Y4_MELHA</name>
<organism evidence="2 3">
    <name type="scientific">Meloidogyne hapla</name>
    <name type="common">Root-knot nematode worm</name>
    <dbReference type="NCBI Taxonomy" id="6305"/>
    <lineage>
        <taxon>Eukaryota</taxon>
        <taxon>Metazoa</taxon>
        <taxon>Ecdysozoa</taxon>
        <taxon>Nematoda</taxon>
        <taxon>Chromadorea</taxon>
        <taxon>Rhabditida</taxon>
        <taxon>Tylenchina</taxon>
        <taxon>Tylenchomorpha</taxon>
        <taxon>Tylenchoidea</taxon>
        <taxon>Meloidogynidae</taxon>
        <taxon>Meloidogyninae</taxon>
        <taxon>Meloidogyne</taxon>
    </lineage>
</organism>
<protein>
    <submittedName>
        <fullName evidence="3">Matrix Gla protein</fullName>
    </submittedName>
</protein>
<evidence type="ECO:0000313" key="3">
    <source>
        <dbReference type="WBParaSite" id="MhA1_Contig94.frz3.gene13"/>
    </source>
</evidence>
<reference evidence="3" key="1">
    <citation type="submission" date="2016-11" db="UniProtKB">
        <authorList>
            <consortium name="WormBaseParasite"/>
        </authorList>
    </citation>
    <scope>IDENTIFICATION</scope>
</reference>
<dbReference type="AlphaFoldDB" id="A0A1I8C2Y4"/>
<keyword evidence="1" id="KW-0175">Coiled coil</keyword>
<evidence type="ECO:0000256" key="1">
    <source>
        <dbReference type="SAM" id="Coils"/>
    </source>
</evidence>
<dbReference type="Proteomes" id="UP000095281">
    <property type="component" value="Unplaced"/>
</dbReference>
<proteinExistence type="predicted"/>
<dbReference type="WBParaSite" id="MhA1_Contig94.frz3.gene13">
    <property type="protein sequence ID" value="MhA1_Contig94.frz3.gene13"/>
    <property type="gene ID" value="MhA1_Contig94.frz3.gene13"/>
</dbReference>
<feature type="coiled-coil region" evidence="1">
    <location>
        <begin position="57"/>
        <end position="84"/>
    </location>
</feature>